<name>A0ABS2DBS2_9SPHN</name>
<comment type="caution">
    <text evidence="2">The sequence shown here is derived from an EMBL/GenBank/DDBJ whole genome shotgun (WGS) entry which is preliminary data.</text>
</comment>
<evidence type="ECO:0000313" key="2">
    <source>
        <dbReference type="EMBL" id="MBM6577938.1"/>
    </source>
</evidence>
<dbReference type="Proteomes" id="UP000763641">
    <property type="component" value="Unassembled WGS sequence"/>
</dbReference>
<dbReference type="EMBL" id="JAFEMC010000005">
    <property type="protein sequence ID" value="MBM6577938.1"/>
    <property type="molecule type" value="Genomic_DNA"/>
</dbReference>
<protein>
    <recommendedName>
        <fullName evidence="1">Ribosomal RNA large subunit methyltransferase K/L-like methyltransferase domain-containing protein</fullName>
    </recommendedName>
</protein>
<accession>A0ABS2DBS2</accession>
<dbReference type="InterPro" id="IPR029063">
    <property type="entry name" value="SAM-dependent_MTases_sf"/>
</dbReference>
<organism evidence="2 3">
    <name type="scientific">Sphingomonas longa</name>
    <dbReference type="NCBI Taxonomy" id="2778730"/>
    <lineage>
        <taxon>Bacteria</taxon>
        <taxon>Pseudomonadati</taxon>
        <taxon>Pseudomonadota</taxon>
        <taxon>Alphaproteobacteria</taxon>
        <taxon>Sphingomonadales</taxon>
        <taxon>Sphingomonadaceae</taxon>
        <taxon>Sphingomonas</taxon>
    </lineage>
</organism>
<reference evidence="2 3" key="1">
    <citation type="submission" date="2020-12" db="EMBL/GenBank/DDBJ databases">
        <title>Sphingomonas sp.</title>
        <authorList>
            <person name="Kim M.K."/>
        </authorList>
    </citation>
    <scope>NUCLEOTIDE SEQUENCE [LARGE SCALE GENOMIC DNA]</scope>
    <source>
        <strain evidence="2 3">BT552</strain>
    </source>
</reference>
<sequence>MSMYLAENSAPERPAVVPKGWSHLASALPHQSGEQAKRNWGHPWHSLCSYQGKLKPAIANSLVGALLPQGGGRMLDPFSGVGTIPLEARLAGHTAYGFDISPAAVAISRAKVQPMDPSGVWDELDRLEKWISLTQDGDDNHIAGSVSFNGPVEAYFHPDTFKQILGARAYFLEFGFDLPERAMVLGCLLHILHGNRPYALSRRSHPITPFAPTGDFERRDLIPRLRTKIERILAAELSTAADGLIFDQDATEAWPDEVNDLDAIITSPPFFDSTRFYSANWMRLWFAGWNPADFTNQPKRFVERRQKIDFNVYQNIFRQAAERLKRSGYLALHLGKSTKCDMARDLVDIAKADLRVIDMFDEDVGHCESHGIRDKGTVTSHQYVLLQRRG</sequence>
<dbReference type="InterPro" id="IPR000241">
    <property type="entry name" value="RlmKL-like_Mtase"/>
</dbReference>
<keyword evidence="3" id="KW-1185">Reference proteome</keyword>
<dbReference type="Gene3D" id="3.40.50.150">
    <property type="entry name" value="Vaccinia Virus protein VP39"/>
    <property type="match status" value="2"/>
</dbReference>
<dbReference type="SUPFAM" id="SSF53335">
    <property type="entry name" value="S-adenosyl-L-methionine-dependent methyltransferases"/>
    <property type="match status" value="1"/>
</dbReference>
<gene>
    <name evidence="2" type="ORF">ILT43_16265</name>
</gene>
<dbReference type="Pfam" id="PF01170">
    <property type="entry name" value="UPF0020"/>
    <property type="match status" value="1"/>
</dbReference>
<feature type="domain" description="Ribosomal RNA large subunit methyltransferase K/L-like methyltransferase" evidence="1">
    <location>
        <begin position="47"/>
        <end position="96"/>
    </location>
</feature>
<dbReference type="RefSeq" id="WP_204200036.1">
    <property type="nucleotide sequence ID" value="NZ_JAFEMC010000005.1"/>
</dbReference>
<evidence type="ECO:0000313" key="3">
    <source>
        <dbReference type="Proteomes" id="UP000763641"/>
    </source>
</evidence>
<evidence type="ECO:0000259" key="1">
    <source>
        <dbReference type="Pfam" id="PF01170"/>
    </source>
</evidence>
<proteinExistence type="predicted"/>